<evidence type="ECO:0000313" key="6">
    <source>
        <dbReference type="EMBL" id="NRF72056.1"/>
    </source>
</evidence>
<dbReference type="InterPro" id="IPR007867">
    <property type="entry name" value="GMC_OxRtase_C"/>
</dbReference>
<dbReference type="PANTHER" id="PTHR11552">
    <property type="entry name" value="GLUCOSE-METHANOL-CHOLINE GMC OXIDOREDUCTASE"/>
    <property type="match status" value="1"/>
</dbReference>
<evidence type="ECO:0000313" key="7">
    <source>
        <dbReference type="Proteomes" id="UP000737171"/>
    </source>
</evidence>
<evidence type="ECO:0000256" key="3">
    <source>
        <dbReference type="ARBA" id="ARBA00022630"/>
    </source>
</evidence>
<dbReference type="GO" id="GO:0008812">
    <property type="term" value="F:choline dehydrogenase activity"/>
    <property type="evidence" value="ECO:0007669"/>
    <property type="project" value="UniProtKB-EC"/>
</dbReference>
<dbReference type="SUPFAM" id="SSF51905">
    <property type="entry name" value="FAD/NAD(P)-binding domain"/>
    <property type="match status" value="1"/>
</dbReference>
<dbReference type="NCBIfam" id="NF002550">
    <property type="entry name" value="PRK02106.1"/>
    <property type="match status" value="1"/>
</dbReference>
<reference evidence="6 7" key="1">
    <citation type="submission" date="2020-05" db="EMBL/GenBank/DDBJ databases">
        <title>Aquincola sp. isolate from soil.</title>
        <authorList>
            <person name="Han J."/>
            <person name="Kim D.-U."/>
        </authorList>
    </citation>
    <scope>NUCLEOTIDE SEQUENCE [LARGE SCALE GENOMIC DNA]</scope>
    <source>
        <strain evidence="6 7">S2</strain>
    </source>
</reference>
<evidence type="ECO:0000256" key="1">
    <source>
        <dbReference type="ARBA" id="ARBA00001974"/>
    </source>
</evidence>
<gene>
    <name evidence="6" type="ORF">HLB44_34240</name>
</gene>
<protein>
    <submittedName>
        <fullName evidence="6">Choline dehydrogenase</fullName>
        <ecNumber evidence="6">1.1.99.1</ecNumber>
    </submittedName>
</protein>
<dbReference type="SUPFAM" id="SSF54373">
    <property type="entry name" value="FAD-linked reductases, C-terminal domain"/>
    <property type="match status" value="1"/>
</dbReference>
<evidence type="ECO:0000259" key="5">
    <source>
        <dbReference type="PROSITE" id="PS00624"/>
    </source>
</evidence>
<keyword evidence="6" id="KW-0560">Oxidoreductase</keyword>
<dbReference type="Pfam" id="PF00732">
    <property type="entry name" value="GMC_oxred_N"/>
    <property type="match status" value="1"/>
</dbReference>
<dbReference type="PIRSF" id="PIRSF000137">
    <property type="entry name" value="Alcohol_oxidase"/>
    <property type="match status" value="1"/>
</dbReference>
<dbReference type="InterPro" id="IPR036188">
    <property type="entry name" value="FAD/NAD-bd_sf"/>
</dbReference>
<dbReference type="InterPro" id="IPR012132">
    <property type="entry name" value="GMC_OxRdtase"/>
</dbReference>
<dbReference type="PROSITE" id="PS51257">
    <property type="entry name" value="PROKAR_LIPOPROTEIN"/>
    <property type="match status" value="1"/>
</dbReference>
<keyword evidence="3" id="KW-0285">Flavoprotein</keyword>
<dbReference type="Gene3D" id="3.30.560.10">
    <property type="entry name" value="Glucose Oxidase, domain 3"/>
    <property type="match status" value="1"/>
</dbReference>
<proteinExistence type="inferred from homology"/>
<dbReference type="RefSeq" id="WP_173134563.1">
    <property type="nucleotide sequence ID" value="NZ_JABRWJ010000017.1"/>
</dbReference>
<comment type="caution">
    <text evidence="6">The sequence shown here is derived from an EMBL/GenBank/DDBJ whole genome shotgun (WGS) entry which is preliminary data.</text>
</comment>
<organism evidence="6 7">
    <name type="scientific">Pseudaquabacterium terrae</name>
    <dbReference type="NCBI Taxonomy" id="2732868"/>
    <lineage>
        <taxon>Bacteria</taxon>
        <taxon>Pseudomonadati</taxon>
        <taxon>Pseudomonadota</taxon>
        <taxon>Betaproteobacteria</taxon>
        <taxon>Burkholderiales</taxon>
        <taxon>Sphaerotilaceae</taxon>
        <taxon>Pseudaquabacterium</taxon>
    </lineage>
</organism>
<dbReference type="Gene3D" id="3.50.50.60">
    <property type="entry name" value="FAD/NAD(P)-binding domain"/>
    <property type="match status" value="1"/>
</dbReference>
<name>A0ABX2EUC0_9BURK</name>
<comment type="cofactor">
    <cofactor evidence="1">
        <name>FAD</name>
        <dbReference type="ChEBI" id="CHEBI:57692"/>
    </cofactor>
</comment>
<dbReference type="PROSITE" id="PS00624">
    <property type="entry name" value="GMC_OXRED_2"/>
    <property type="match status" value="1"/>
</dbReference>
<dbReference type="Pfam" id="PF05199">
    <property type="entry name" value="GMC_oxred_C"/>
    <property type="match status" value="1"/>
</dbReference>
<evidence type="ECO:0000256" key="2">
    <source>
        <dbReference type="ARBA" id="ARBA00010790"/>
    </source>
</evidence>
<sequence>MKRYDYIVVGAGSAGCVMANRLSESGRYSVLLLEAGPKDRSFWIHTPLGYGKTSVETRFARHFHTEPDPLMAGRSLKWPRGVVLGGSSSINGLIFIRGQRQDYDAWAAAGCDGWSWRDVLPYFIKSEHNSRGPSPLHGGDGPLWSSDVQGRHELMEAFIAAGQELGIPRNDDFNGDEQEGVGYYQMFTRHGKRCSTAVAYLRPALGRPNLQVESGAHVSRLLFEGRRATGVRFEQDGQTVEVGANREVVLSAGALQSPQVLQLSGVGPAKLLAGLGIPLVSDLPGVGQNLQDHLQVRHVYRVSKPITLNDRMRTLTGRAGLGLSYLLFKRGWLAHTATPGGMFAKVLPESETPDVQFHFGALSADYVRTDPHKWSGCTLSVCQLRPASRGSLSICSTDSRADPVIQANYLSAEVDQRCVVEGLKLTQCIADTQAMRPYIEGRFLPEPGALSDDELLAFARQHGTTIFHPSGTCKMGRDPMAVVDPQLRVRGVDGLRVVDCSVMPLLVSGNTNSPTVMIAEKASEMILAAARAELSAPAGARAAARAKAGTADAAIPADG</sequence>
<accession>A0ABX2EUC0</accession>
<evidence type="ECO:0000256" key="4">
    <source>
        <dbReference type="ARBA" id="ARBA00022827"/>
    </source>
</evidence>
<feature type="domain" description="Glucose-methanol-choline oxidoreductase N-terminal" evidence="5">
    <location>
        <begin position="253"/>
        <end position="267"/>
    </location>
</feature>
<dbReference type="EMBL" id="JABRWJ010000017">
    <property type="protein sequence ID" value="NRF72056.1"/>
    <property type="molecule type" value="Genomic_DNA"/>
</dbReference>
<dbReference type="EC" id="1.1.99.1" evidence="6"/>
<keyword evidence="7" id="KW-1185">Reference proteome</keyword>
<keyword evidence="4" id="KW-0274">FAD</keyword>
<comment type="similarity">
    <text evidence="2">Belongs to the GMC oxidoreductase family.</text>
</comment>
<dbReference type="Proteomes" id="UP000737171">
    <property type="component" value="Unassembled WGS sequence"/>
</dbReference>
<dbReference type="PANTHER" id="PTHR11552:SF147">
    <property type="entry name" value="CHOLINE DEHYDROGENASE, MITOCHONDRIAL"/>
    <property type="match status" value="1"/>
</dbReference>
<dbReference type="InterPro" id="IPR000172">
    <property type="entry name" value="GMC_OxRdtase_N"/>
</dbReference>